<dbReference type="InterPro" id="IPR013761">
    <property type="entry name" value="SAM/pointed_sf"/>
</dbReference>
<dbReference type="EMBL" id="CAJVPP010000090">
    <property type="protein sequence ID" value="CAG8441650.1"/>
    <property type="molecule type" value="Genomic_DNA"/>
</dbReference>
<name>A0A9N8V328_FUNMO</name>
<gene>
    <name evidence="2" type="ORF">FMOSSE_LOCUS860</name>
</gene>
<dbReference type="Pfam" id="PF07647">
    <property type="entry name" value="SAM_2"/>
    <property type="match status" value="1"/>
</dbReference>
<feature type="domain" description="SAM" evidence="1">
    <location>
        <begin position="20"/>
        <end position="79"/>
    </location>
</feature>
<sequence>MLSYKLKSFVNHSYLPTMESPYHLIAESLETLGENFLEYENKFIYHGYIVKELSYLNMKQLKDIGITKLGHCIRILVALGLCII</sequence>
<organism evidence="2 3">
    <name type="scientific">Funneliformis mosseae</name>
    <name type="common">Endomycorrhizal fungus</name>
    <name type="synonym">Glomus mosseae</name>
    <dbReference type="NCBI Taxonomy" id="27381"/>
    <lineage>
        <taxon>Eukaryota</taxon>
        <taxon>Fungi</taxon>
        <taxon>Fungi incertae sedis</taxon>
        <taxon>Mucoromycota</taxon>
        <taxon>Glomeromycotina</taxon>
        <taxon>Glomeromycetes</taxon>
        <taxon>Glomerales</taxon>
        <taxon>Glomeraceae</taxon>
        <taxon>Funneliformis</taxon>
    </lineage>
</organism>
<dbReference type="InterPro" id="IPR001660">
    <property type="entry name" value="SAM"/>
</dbReference>
<evidence type="ECO:0000259" key="1">
    <source>
        <dbReference type="PROSITE" id="PS50105"/>
    </source>
</evidence>
<evidence type="ECO:0000313" key="2">
    <source>
        <dbReference type="EMBL" id="CAG8441650.1"/>
    </source>
</evidence>
<keyword evidence="3" id="KW-1185">Reference proteome</keyword>
<dbReference type="PROSITE" id="PS50105">
    <property type="entry name" value="SAM_DOMAIN"/>
    <property type="match status" value="1"/>
</dbReference>
<proteinExistence type="predicted"/>
<dbReference type="Proteomes" id="UP000789375">
    <property type="component" value="Unassembled WGS sequence"/>
</dbReference>
<dbReference type="SUPFAM" id="SSF47769">
    <property type="entry name" value="SAM/Pointed domain"/>
    <property type="match status" value="1"/>
</dbReference>
<comment type="caution">
    <text evidence="2">The sequence shown here is derived from an EMBL/GenBank/DDBJ whole genome shotgun (WGS) entry which is preliminary data.</text>
</comment>
<dbReference type="AlphaFoldDB" id="A0A9N8V328"/>
<dbReference type="Gene3D" id="1.10.150.50">
    <property type="entry name" value="Transcription Factor, Ets-1"/>
    <property type="match status" value="1"/>
</dbReference>
<evidence type="ECO:0000313" key="3">
    <source>
        <dbReference type="Proteomes" id="UP000789375"/>
    </source>
</evidence>
<protein>
    <submittedName>
        <fullName evidence="2">13669_t:CDS:1</fullName>
    </submittedName>
</protein>
<reference evidence="2" key="1">
    <citation type="submission" date="2021-06" db="EMBL/GenBank/DDBJ databases">
        <authorList>
            <person name="Kallberg Y."/>
            <person name="Tangrot J."/>
            <person name="Rosling A."/>
        </authorList>
    </citation>
    <scope>NUCLEOTIDE SEQUENCE</scope>
    <source>
        <strain evidence="2">87-6 pot B 2015</strain>
    </source>
</reference>
<accession>A0A9N8V328</accession>